<accession>A0A8S5Q3U3</accession>
<name>A0A8S5Q3U3_9CAUD</name>
<organism evidence="1">
    <name type="scientific">Siphoviridae sp. ctLqe90</name>
    <dbReference type="NCBI Taxonomy" id="2825456"/>
    <lineage>
        <taxon>Viruses</taxon>
        <taxon>Duplodnaviria</taxon>
        <taxon>Heunggongvirae</taxon>
        <taxon>Uroviricota</taxon>
        <taxon>Caudoviricetes</taxon>
    </lineage>
</organism>
<dbReference type="EMBL" id="BK015564">
    <property type="protein sequence ID" value="DAE13317.1"/>
    <property type="molecule type" value="Genomic_DNA"/>
</dbReference>
<protein>
    <submittedName>
        <fullName evidence="1">Uncharacterized protein</fullName>
    </submittedName>
</protein>
<proteinExistence type="predicted"/>
<sequence length="30" mass="3338">MILIHLLCVIISIPKLTTALYLSVGIIWSI</sequence>
<evidence type="ECO:0000313" key="1">
    <source>
        <dbReference type="EMBL" id="DAE13317.1"/>
    </source>
</evidence>
<reference evidence="1" key="1">
    <citation type="journal article" date="2021" name="Proc. Natl. Acad. Sci. U.S.A.">
        <title>A Catalog of Tens of Thousands of Viruses from Human Metagenomes Reveals Hidden Associations with Chronic Diseases.</title>
        <authorList>
            <person name="Tisza M.J."/>
            <person name="Buck C.B."/>
        </authorList>
    </citation>
    <scope>NUCLEOTIDE SEQUENCE</scope>
    <source>
        <strain evidence="1">CtLqe90</strain>
    </source>
</reference>